<sequence>MTLIGAILNKAKSVESVSKKYSSPPPEIDNIPKRKRKKVIDKYKHVKPVVESSPPRYDAQILARNLPKWRRNIRDVMLENTRLVMAIKMTHFNRGRVDNYWTKRLHHTNIYYNNRVNFLKRVQRDNKALYTRLLNAIPRIATTAELERDWQRNRREILYKAVNKFVLFPPVPQETIEDAAFLKPPGVKRQRVYLSVRFRGGAVIGELKVELFDEVCPETCRLFLELLDGDTGYGYIGTCFFR</sequence>
<dbReference type="InterPro" id="IPR029000">
    <property type="entry name" value="Cyclophilin-like_dom_sf"/>
</dbReference>
<evidence type="ECO:0000313" key="1">
    <source>
        <dbReference type="EMBL" id="KPJ12763.1"/>
    </source>
</evidence>
<gene>
    <name evidence="1" type="ORF">RR48_10393</name>
</gene>
<dbReference type="InParanoid" id="A0A194R4M1"/>
<dbReference type="Gene3D" id="2.40.100.10">
    <property type="entry name" value="Cyclophilin-like"/>
    <property type="match status" value="1"/>
</dbReference>
<proteinExistence type="predicted"/>
<dbReference type="AlphaFoldDB" id="A0A194R4M1"/>
<evidence type="ECO:0000313" key="2">
    <source>
        <dbReference type="Proteomes" id="UP000053240"/>
    </source>
</evidence>
<protein>
    <recommendedName>
        <fullName evidence="3">PPIase cyclophilin-type domain-containing protein</fullName>
    </recommendedName>
</protein>
<keyword evidence="2" id="KW-1185">Reference proteome</keyword>
<name>A0A194R4M1_PAPMA</name>
<accession>A0A194R4M1</accession>
<organism evidence="1 2">
    <name type="scientific">Papilio machaon</name>
    <name type="common">Old World swallowtail butterfly</name>
    <dbReference type="NCBI Taxonomy" id="76193"/>
    <lineage>
        <taxon>Eukaryota</taxon>
        <taxon>Metazoa</taxon>
        <taxon>Ecdysozoa</taxon>
        <taxon>Arthropoda</taxon>
        <taxon>Hexapoda</taxon>
        <taxon>Insecta</taxon>
        <taxon>Pterygota</taxon>
        <taxon>Neoptera</taxon>
        <taxon>Endopterygota</taxon>
        <taxon>Lepidoptera</taxon>
        <taxon>Glossata</taxon>
        <taxon>Ditrysia</taxon>
        <taxon>Papilionoidea</taxon>
        <taxon>Papilionidae</taxon>
        <taxon>Papilioninae</taxon>
        <taxon>Papilio</taxon>
    </lineage>
</organism>
<dbReference type="EMBL" id="KQ460685">
    <property type="protein sequence ID" value="KPJ12763.1"/>
    <property type="molecule type" value="Genomic_DNA"/>
</dbReference>
<dbReference type="Proteomes" id="UP000053240">
    <property type="component" value="Unassembled WGS sequence"/>
</dbReference>
<evidence type="ECO:0008006" key="3">
    <source>
        <dbReference type="Google" id="ProtNLM"/>
    </source>
</evidence>
<reference evidence="1 2" key="1">
    <citation type="journal article" date="2015" name="Nat. Commun.">
        <title>Outbred genome sequencing and CRISPR/Cas9 gene editing in butterflies.</title>
        <authorList>
            <person name="Li X."/>
            <person name="Fan D."/>
            <person name="Zhang W."/>
            <person name="Liu G."/>
            <person name="Zhang L."/>
            <person name="Zhao L."/>
            <person name="Fang X."/>
            <person name="Chen L."/>
            <person name="Dong Y."/>
            <person name="Chen Y."/>
            <person name="Ding Y."/>
            <person name="Zhao R."/>
            <person name="Feng M."/>
            <person name="Zhu Y."/>
            <person name="Feng Y."/>
            <person name="Jiang X."/>
            <person name="Zhu D."/>
            <person name="Xiang H."/>
            <person name="Feng X."/>
            <person name="Li S."/>
            <person name="Wang J."/>
            <person name="Zhang G."/>
            <person name="Kronforst M.R."/>
            <person name="Wang W."/>
        </authorList>
    </citation>
    <scope>NUCLEOTIDE SEQUENCE [LARGE SCALE GENOMIC DNA]</scope>
    <source>
        <strain evidence="1">Ya'a_city_454_Pm</strain>
        <tissue evidence="1">Whole body</tissue>
    </source>
</reference>
<dbReference type="SUPFAM" id="SSF50891">
    <property type="entry name" value="Cyclophilin-like"/>
    <property type="match status" value="1"/>
</dbReference>